<organism evidence="2 3">
    <name type="scientific">Photobacterium marinum</name>
    <dbReference type="NCBI Taxonomy" id="1056511"/>
    <lineage>
        <taxon>Bacteria</taxon>
        <taxon>Pseudomonadati</taxon>
        <taxon>Pseudomonadota</taxon>
        <taxon>Gammaproteobacteria</taxon>
        <taxon>Vibrionales</taxon>
        <taxon>Vibrionaceae</taxon>
        <taxon>Photobacterium</taxon>
    </lineage>
</organism>
<dbReference type="PATRIC" id="fig|1056511.3.peg.1979"/>
<proteinExistence type="predicted"/>
<dbReference type="Proteomes" id="UP000011134">
    <property type="component" value="Unassembled WGS sequence"/>
</dbReference>
<gene>
    <name evidence="2" type="ORF">C942_00490</name>
</gene>
<accession>L8JCM4</accession>
<evidence type="ECO:0000313" key="3">
    <source>
        <dbReference type="Proteomes" id="UP000011134"/>
    </source>
</evidence>
<feature type="transmembrane region" description="Helical" evidence="1">
    <location>
        <begin position="17"/>
        <end position="35"/>
    </location>
</feature>
<dbReference type="AlphaFoldDB" id="L8JCM4"/>
<keyword evidence="1" id="KW-1133">Transmembrane helix</keyword>
<keyword evidence="1" id="KW-0472">Membrane</keyword>
<sequence length="39" mass="4708">MGEWSDFTPYLAIKMGLYQNFILPNVHLFCINYVLNERR</sequence>
<keyword evidence="3" id="KW-1185">Reference proteome</keyword>
<comment type="caution">
    <text evidence="2">The sequence shown here is derived from an EMBL/GenBank/DDBJ whole genome shotgun (WGS) entry which is preliminary data.</text>
</comment>
<reference evidence="2 3" key="1">
    <citation type="submission" date="2012-12" db="EMBL/GenBank/DDBJ databases">
        <title>Genome Assembly of Photobacterium sp. AK15.</title>
        <authorList>
            <person name="Khatri I."/>
            <person name="Vaidya B."/>
            <person name="Srinivas T.N.R."/>
            <person name="Subramanian S."/>
            <person name="Pinnaka A."/>
        </authorList>
    </citation>
    <scope>NUCLEOTIDE SEQUENCE [LARGE SCALE GENOMIC DNA]</scope>
    <source>
        <strain evidence="2 3">AK15</strain>
    </source>
</reference>
<evidence type="ECO:0000256" key="1">
    <source>
        <dbReference type="SAM" id="Phobius"/>
    </source>
</evidence>
<protein>
    <submittedName>
        <fullName evidence="2">Uncharacterized protein</fullName>
    </submittedName>
</protein>
<keyword evidence="1" id="KW-0812">Transmembrane</keyword>
<name>L8JCM4_9GAMM</name>
<dbReference type="EMBL" id="AMZO01000013">
    <property type="protein sequence ID" value="ELR66048.1"/>
    <property type="molecule type" value="Genomic_DNA"/>
</dbReference>
<evidence type="ECO:0000313" key="2">
    <source>
        <dbReference type="EMBL" id="ELR66048.1"/>
    </source>
</evidence>